<feature type="binding site" evidence="17">
    <location>
        <position position="71"/>
    </location>
    <ligand>
        <name>[4Fe-4S] cluster</name>
        <dbReference type="ChEBI" id="CHEBI:49883"/>
        <note>4Fe-4S-S-AdoMet</note>
    </ligand>
</feature>
<feature type="binding site" evidence="17">
    <location>
        <position position="67"/>
    </location>
    <ligand>
        <name>[4Fe-4S] cluster</name>
        <dbReference type="ChEBI" id="CHEBI:49883"/>
        <note>4Fe-4S-S-AdoMet</note>
    </ligand>
</feature>
<feature type="binding site" evidence="16">
    <location>
        <position position="334"/>
    </location>
    <ligand>
        <name>S-adenosyl-L-methionine</name>
        <dbReference type="ChEBI" id="CHEBI:59789"/>
        <label>1</label>
    </ligand>
</feature>
<dbReference type="FunFam" id="3.80.30.20:FF:000012">
    <property type="entry name" value="Coproporphyrinogen-III oxidase"/>
    <property type="match status" value="1"/>
</dbReference>
<evidence type="ECO:0000313" key="20">
    <source>
        <dbReference type="Proteomes" id="UP000278792"/>
    </source>
</evidence>
<evidence type="ECO:0000256" key="3">
    <source>
        <dbReference type="ARBA" id="ARBA00005493"/>
    </source>
</evidence>
<comment type="caution">
    <text evidence="19">The sequence shown here is derived from an EMBL/GenBank/DDBJ whole genome shotgun (WGS) entry which is preliminary data.</text>
</comment>
<feature type="binding site" evidence="16">
    <location>
        <position position="214"/>
    </location>
    <ligand>
        <name>S-adenosyl-L-methionine</name>
        <dbReference type="ChEBI" id="CHEBI:59789"/>
        <label>2</label>
    </ligand>
</feature>
<evidence type="ECO:0000256" key="12">
    <source>
        <dbReference type="ARBA" id="ARBA00023244"/>
    </source>
</evidence>
<dbReference type="EC" id="1.3.98.3" evidence="15"/>
<dbReference type="NCBIfam" id="TIGR00538">
    <property type="entry name" value="hemN"/>
    <property type="match status" value="1"/>
</dbReference>
<feature type="binding site" evidence="16">
    <location>
        <position position="177"/>
    </location>
    <ligand>
        <name>S-adenosyl-L-methionine</name>
        <dbReference type="ChEBI" id="CHEBI:59789"/>
        <label>2</label>
    </ligand>
</feature>
<dbReference type="Gene3D" id="1.10.10.920">
    <property type="match status" value="1"/>
</dbReference>
<dbReference type="Pfam" id="PF04055">
    <property type="entry name" value="Radical_SAM"/>
    <property type="match status" value="1"/>
</dbReference>
<dbReference type="PANTHER" id="PTHR13932">
    <property type="entry name" value="COPROPORPHYRINIGEN III OXIDASE"/>
    <property type="match status" value="1"/>
</dbReference>
<dbReference type="SFLD" id="SFLDG01065">
    <property type="entry name" value="anaerobic_coproporphyrinogen-I"/>
    <property type="match status" value="1"/>
</dbReference>
<feature type="binding site" evidence="16">
    <location>
        <position position="150"/>
    </location>
    <ligand>
        <name>S-adenosyl-L-methionine</name>
        <dbReference type="ChEBI" id="CHEBI:59789"/>
        <label>1</label>
    </ligand>
</feature>
<evidence type="ECO:0000256" key="8">
    <source>
        <dbReference type="ARBA" id="ARBA00022723"/>
    </source>
</evidence>
<evidence type="ECO:0000259" key="18">
    <source>
        <dbReference type="PROSITE" id="PS51918"/>
    </source>
</evidence>
<evidence type="ECO:0000256" key="10">
    <source>
        <dbReference type="ARBA" id="ARBA00023004"/>
    </source>
</evidence>
<evidence type="ECO:0000256" key="13">
    <source>
        <dbReference type="ARBA" id="ARBA00024295"/>
    </source>
</evidence>
<feature type="binding site" evidence="16">
    <location>
        <position position="248"/>
    </location>
    <ligand>
        <name>S-adenosyl-L-methionine</name>
        <dbReference type="ChEBI" id="CHEBI:59789"/>
        <label>2</label>
    </ligand>
</feature>
<dbReference type="PANTHER" id="PTHR13932:SF6">
    <property type="entry name" value="OXYGEN-INDEPENDENT COPROPORPHYRINOGEN III OXIDASE"/>
    <property type="match status" value="1"/>
</dbReference>
<keyword evidence="12 15" id="KW-0627">Porphyrin biosynthesis</keyword>
<dbReference type="EMBL" id="RKIK01000009">
    <property type="protein sequence ID" value="ROV61401.1"/>
    <property type="molecule type" value="Genomic_DNA"/>
</dbReference>
<evidence type="ECO:0000256" key="15">
    <source>
        <dbReference type="PIRNR" id="PIRNR000167"/>
    </source>
</evidence>
<dbReference type="GO" id="GO:0005737">
    <property type="term" value="C:cytoplasm"/>
    <property type="evidence" value="ECO:0007669"/>
    <property type="project" value="UniProtKB-SubCell"/>
</dbReference>
<dbReference type="UniPathway" id="UPA00251">
    <property type="reaction ID" value="UER00323"/>
</dbReference>
<comment type="similarity">
    <text evidence="3 15">Belongs to the anaerobic coproporphyrinogen-III oxidase family.</text>
</comment>
<keyword evidence="11 15" id="KW-0411">Iron-sulfur</keyword>
<dbReference type="PROSITE" id="PS51918">
    <property type="entry name" value="RADICAL_SAM"/>
    <property type="match status" value="1"/>
</dbReference>
<evidence type="ECO:0000313" key="19">
    <source>
        <dbReference type="EMBL" id="ROV61401.1"/>
    </source>
</evidence>
<organism evidence="19 20">
    <name type="scientific">Vibrio ponticus</name>
    <dbReference type="NCBI Taxonomy" id="265668"/>
    <lineage>
        <taxon>Bacteria</taxon>
        <taxon>Pseudomonadati</taxon>
        <taxon>Pseudomonadota</taxon>
        <taxon>Gammaproteobacteria</taxon>
        <taxon>Vibrionales</taxon>
        <taxon>Vibrionaceae</taxon>
        <taxon>Vibrio</taxon>
    </lineage>
</organism>
<evidence type="ECO:0000256" key="5">
    <source>
        <dbReference type="ARBA" id="ARBA00022485"/>
    </source>
</evidence>
<keyword evidence="9 15" id="KW-0560">Oxidoreductase</keyword>
<dbReference type="AlphaFoldDB" id="A0A3N3E3U0"/>
<dbReference type="GO" id="GO:0046872">
    <property type="term" value="F:metal ion binding"/>
    <property type="evidence" value="ECO:0007669"/>
    <property type="project" value="UniProtKB-KW"/>
</dbReference>
<dbReference type="PIRSF" id="PIRSF000167">
    <property type="entry name" value="HemN"/>
    <property type="match status" value="1"/>
</dbReference>
<dbReference type="GO" id="GO:0051989">
    <property type="term" value="F:coproporphyrinogen dehydrogenase activity"/>
    <property type="evidence" value="ECO:0007669"/>
    <property type="project" value="UniProtKB-EC"/>
</dbReference>
<evidence type="ECO:0000256" key="1">
    <source>
        <dbReference type="ARBA" id="ARBA00004496"/>
    </source>
</evidence>
<keyword evidence="7 15" id="KW-0949">S-adenosyl-L-methionine</keyword>
<dbReference type="InterPro" id="IPR007197">
    <property type="entry name" value="rSAM"/>
</dbReference>
<comment type="subcellular location">
    <subcellularLocation>
        <location evidence="1 15">Cytoplasm</location>
    </subcellularLocation>
</comment>
<dbReference type="SUPFAM" id="SSF102114">
    <property type="entry name" value="Radical SAM enzymes"/>
    <property type="match status" value="1"/>
</dbReference>
<proteinExistence type="inferred from homology"/>
<evidence type="ECO:0000256" key="9">
    <source>
        <dbReference type="ARBA" id="ARBA00023002"/>
    </source>
</evidence>
<dbReference type="InterPro" id="IPR010723">
    <property type="entry name" value="HemN_C"/>
</dbReference>
<feature type="binding site" evidence="16">
    <location>
        <begin position="73"/>
        <end position="75"/>
    </location>
    <ligand>
        <name>S-adenosyl-L-methionine</name>
        <dbReference type="ChEBI" id="CHEBI:59789"/>
        <label>2</label>
    </ligand>
</feature>
<feature type="binding site" evidence="16">
    <location>
        <position position="61"/>
    </location>
    <ligand>
        <name>S-adenosyl-L-methionine</name>
        <dbReference type="ChEBI" id="CHEBI:59789"/>
        <label>1</label>
    </ligand>
</feature>
<evidence type="ECO:0000256" key="7">
    <source>
        <dbReference type="ARBA" id="ARBA00022691"/>
    </source>
</evidence>
<evidence type="ECO:0000256" key="6">
    <source>
        <dbReference type="ARBA" id="ARBA00022490"/>
    </source>
</evidence>
<dbReference type="SFLD" id="SFLDS00029">
    <property type="entry name" value="Radical_SAM"/>
    <property type="match status" value="1"/>
</dbReference>
<feature type="binding site" evidence="16">
    <location>
        <position position="189"/>
    </location>
    <ligand>
        <name>S-adenosyl-L-methionine</name>
        <dbReference type="ChEBI" id="CHEBI:59789"/>
        <label>2</label>
    </ligand>
</feature>
<comment type="function">
    <text evidence="13">Involved in the heme biosynthesis. Catalyzes the anaerobic oxidative decarboxylation of propionate groups of rings A and B of coproporphyrinogen III to yield the vinyl groups in protoporphyrinogen IX.</text>
</comment>
<dbReference type="Gene3D" id="3.20.20.70">
    <property type="entry name" value="Aldolase class I"/>
    <property type="match status" value="1"/>
</dbReference>
<comment type="pathway">
    <text evidence="2 15">Porphyrin-containing compound metabolism; protoporphyrin-IX biosynthesis; protoporphyrinogen-IX from coproporphyrinogen-III (AdoMet route): step 1/1.</text>
</comment>
<comment type="subunit">
    <text evidence="4">Monomer.</text>
</comment>
<dbReference type="InterPro" id="IPR034505">
    <property type="entry name" value="Coproporphyrinogen-III_oxidase"/>
</dbReference>
<protein>
    <recommendedName>
        <fullName evidence="15">Coproporphyrinogen-III oxidase</fullName>
        <ecNumber evidence="15">1.3.98.3</ecNumber>
    </recommendedName>
</protein>
<accession>A0A3N3E3U0</accession>
<evidence type="ECO:0000256" key="2">
    <source>
        <dbReference type="ARBA" id="ARBA00004785"/>
    </source>
</evidence>
<keyword evidence="5 15" id="KW-0004">4Fe-4S</keyword>
<keyword evidence="8 15" id="KW-0479">Metal-binding</keyword>
<dbReference type="FunFam" id="1.10.10.920:FF:000001">
    <property type="entry name" value="Coproporphyrinogen-III oxidase"/>
    <property type="match status" value="1"/>
</dbReference>
<dbReference type="InterPro" id="IPR058240">
    <property type="entry name" value="rSAM_sf"/>
</dbReference>
<feature type="binding site" evidence="16">
    <location>
        <position position="117"/>
    </location>
    <ligand>
        <name>S-adenosyl-L-methionine</name>
        <dbReference type="ChEBI" id="CHEBI:59789"/>
        <label>1</label>
    </ligand>
</feature>
<dbReference type="GO" id="GO:0006782">
    <property type="term" value="P:protoporphyrinogen IX biosynthetic process"/>
    <property type="evidence" value="ECO:0007669"/>
    <property type="project" value="UniProtKB-UniPathway"/>
</dbReference>
<dbReference type="InterPro" id="IPR013785">
    <property type="entry name" value="Aldolase_TIM"/>
</dbReference>
<dbReference type="SFLD" id="SFLDG01082">
    <property type="entry name" value="B12-binding_domain_containing"/>
    <property type="match status" value="1"/>
</dbReference>
<feature type="domain" description="Radical SAM core" evidence="18">
    <location>
        <begin position="52"/>
        <end position="285"/>
    </location>
</feature>
<comment type="cofactor">
    <cofactor evidence="15 17">
        <name>[4Fe-4S] cluster</name>
        <dbReference type="ChEBI" id="CHEBI:49883"/>
    </cofactor>
    <text evidence="15 17">Binds 1 [4Fe-4S] cluster. The cluster is coordinated with 3 cysteines and an exchangeable S-adenosyl-L-methionine.</text>
</comment>
<name>A0A3N3E3U0_9VIBR</name>
<dbReference type="SFLD" id="SFLDF00277">
    <property type="entry name" value="oxygen-independent_coproporphy"/>
    <property type="match status" value="1"/>
</dbReference>
<dbReference type="RefSeq" id="WP_123781061.1">
    <property type="nucleotide sequence ID" value="NZ_RKIK01000009.1"/>
</dbReference>
<dbReference type="Pfam" id="PF06969">
    <property type="entry name" value="HemN_C"/>
    <property type="match status" value="1"/>
</dbReference>
<evidence type="ECO:0000256" key="17">
    <source>
        <dbReference type="PIRSR" id="PIRSR000167-2"/>
    </source>
</evidence>
<comment type="catalytic activity">
    <reaction evidence="14 15">
        <text>coproporphyrinogen III + 2 S-adenosyl-L-methionine = protoporphyrinogen IX + 2 5'-deoxyadenosine + 2 L-methionine + 2 CO2</text>
        <dbReference type="Rhea" id="RHEA:15425"/>
        <dbReference type="ChEBI" id="CHEBI:16526"/>
        <dbReference type="ChEBI" id="CHEBI:17319"/>
        <dbReference type="ChEBI" id="CHEBI:57307"/>
        <dbReference type="ChEBI" id="CHEBI:57309"/>
        <dbReference type="ChEBI" id="CHEBI:57844"/>
        <dbReference type="ChEBI" id="CHEBI:59789"/>
        <dbReference type="EC" id="1.3.98.3"/>
    </reaction>
</comment>
<evidence type="ECO:0000256" key="16">
    <source>
        <dbReference type="PIRSR" id="PIRSR000167-1"/>
    </source>
</evidence>
<dbReference type="InterPro" id="IPR006638">
    <property type="entry name" value="Elp3/MiaA/NifB-like_rSAM"/>
</dbReference>
<dbReference type="GO" id="GO:0004109">
    <property type="term" value="F:coproporphyrinogen oxidase activity"/>
    <property type="evidence" value="ECO:0007669"/>
    <property type="project" value="InterPro"/>
</dbReference>
<sequence>MSQQVVASQQIEWDQTVLDKYNYSGPRYTSYPTALEFHEAFTVADFDMACTAYPERPLSLYIHIPFCHKLCYYCGCNKVITRHAHKADEYLDALELEIRTRASLLQERRVTQLHFGGGTPTFLNKAQISRIMAILRGEFDFEATAEISIEVDPREIELDMLDHLREEGFNRLSIGVQDFNKEVQKLVNREQDEAFIIAMVKRAKELGFRSTNLDLIYGLPKQTQASFAETLQQVLEMQPGRLSVFNYAHMPQLFAAQRKIKDEDLPQATEKMAILQQTIGTLTGAGYQFIGMDHFALPDDELAVAQRNGILHRNFQGYTTQGECDLMGFGVSAISMIGDAYAQNQKELKKYYAQVNEQRHALWKGVSLDSDDLIRREVIKQLICNFKLDKVFIEREFKLNFNQYFAQDLELLQTFINDGLVEVDESEIRVTLRGRLLIRNICMCFDKYLRDRARQQQFSRVI</sequence>
<keyword evidence="6 15" id="KW-0963">Cytoplasm</keyword>
<dbReference type="SMART" id="SM00729">
    <property type="entry name" value="Elp3"/>
    <property type="match status" value="1"/>
</dbReference>
<gene>
    <name evidence="19" type="primary">hemN</name>
    <name evidence="19" type="ORF">EGH82_05280</name>
</gene>
<dbReference type="Proteomes" id="UP000278792">
    <property type="component" value="Unassembled WGS sequence"/>
</dbReference>
<evidence type="ECO:0000256" key="14">
    <source>
        <dbReference type="ARBA" id="ARBA00048321"/>
    </source>
</evidence>
<reference evidence="19 20" key="1">
    <citation type="submission" date="2018-11" db="EMBL/GenBank/DDBJ databases">
        <title>Vibrio ponticus strain CAIM 1751 pathogenic for the snapper Lutjanus guttatus.</title>
        <authorList>
            <person name="Soto-Rodriguez S."/>
            <person name="Lozano-Olvera R."/>
            <person name="Gomez-Gil B."/>
        </authorList>
    </citation>
    <scope>NUCLEOTIDE SEQUENCE [LARGE SCALE GENOMIC DNA]</scope>
    <source>
        <strain evidence="19 20">CAIM 1751</strain>
    </source>
</reference>
<dbReference type="InterPro" id="IPR004558">
    <property type="entry name" value="Coprogen_oxidase_HemN"/>
</dbReference>
<evidence type="ECO:0000256" key="4">
    <source>
        <dbReference type="ARBA" id="ARBA00011245"/>
    </source>
</evidence>
<keyword evidence="10 15" id="KW-0408">Iron</keyword>
<feature type="binding site" evidence="16">
    <location>
        <begin position="118"/>
        <end position="119"/>
    </location>
    <ligand>
        <name>S-adenosyl-L-methionine</name>
        <dbReference type="ChEBI" id="CHEBI:59789"/>
        <label>2</label>
    </ligand>
</feature>
<dbReference type="CDD" id="cd01335">
    <property type="entry name" value="Radical_SAM"/>
    <property type="match status" value="1"/>
</dbReference>
<feature type="binding site" evidence="17">
    <location>
        <position position="74"/>
    </location>
    <ligand>
        <name>[4Fe-4S] cluster</name>
        <dbReference type="ChEBI" id="CHEBI:49883"/>
        <note>4Fe-4S-S-AdoMet</note>
    </ligand>
</feature>
<evidence type="ECO:0000256" key="11">
    <source>
        <dbReference type="ARBA" id="ARBA00023014"/>
    </source>
</evidence>
<dbReference type="GO" id="GO:0051539">
    <property type="term" value="F:4 iron, 4 sulfur cluster binding"/>
    <property type="evidence" value="ECO:0007669"/>
    <property type="project" value="UniProtKB-KW"/>
</dbReference>